<evidence type="ECO:0000256" key="2">
    <source>
        <dbReference type="ARBA" id="ARBA00022448"/>
    </source>
</evidence>
<accession>A0A2I4B1N9</accession>
<evidence type="ECO:0000256" key="9">
    <source>
        <dbReference type="ARBA" id="ARBA00023136"/>
    </source>
</evidence>
<dbReference type="GO" id="GO:0016079">
    <property type="term" value="P:synaptic vesicle exocytosis"/>
    <property type="evidence" value="ECO:0007669"/>
    <property type="project" value="InterPro"/>
</dbReference>
<dbReference type="GO" id="GO:0098793">
    <property type="term" value="C:presynapse"/>
    <property type="evidence" value="ECO:0007669"/>
    <property type="project" value="GOC"/>
</dbReference>
<dbReference type="RefSeq" id="XP_013861647.1">
    <property type="nucleotide sequence ID" value="XM_014006193.1"/>
</dbReference>
<dbReference type="GO" id="GO:0008289">
    <property type="term" value="F:lipid binding"/>
    <property type="evidence" value="ECO:0007669"/>
    <property type="project" value="UniProtKB-KW"/>
</dbReference>
<keyword evidence="4" id="KW-0479">Metal-binding</keyword>
<dbReference type="Pfam" id="PF06292">
    <property type="entry name" value="MUN"/>
    <property type="match status" value="2"/>
</dbReference>
<dbReference type="InterPro" id="IPR057457">
    <property type="entry name" value="CAPS_C2"/>
</dbReference>
<dbReference type="PANTHER" id="PTHR12166">
    <property type="entry name" value="CALCIUM-DEPENDENT SECRETION ACTIVATOR"/>
    <property type="match status" value="1"/>
</dbReference>
<evidence type="ECO:0000259" key="14">
    <source>
        <dbReference type="PROSITE" id="PS50004"/>
    </source>
</evidence>
<evidence type="ECO:0000256" key="10">
    <source>
        <dbReference type="ARBA" id="ARBA00023329"/>
    </source>
</evidence>
<name>A0A2I4B1N9_AUSLI</name>
<evidence type="ECO:0000256" key="5">
    <source>
        <dbReference type="ARBA" id="ARBA00022837"/>
    </source>
</evidence>
<feature type="compositionally biased region" description="Acidic residues" evidence="12">
    <location>
        <begin position="1"/>
        <end position="19"/>
    </location>
</feature>
<keyword evidence="5" id="KW-0106">Calcium</keyword>
<feature type="domain" description="PH" evidence="13">
    <location>
        <begin position="487"/>
        <end position="590"/>
    </location>
</feature>
<reference evidence="17" key="1">
    <citation type="submission" date="2025-08" db="UniProtKB">
        <authorList>
            <consortium name="RefSeq"/>
        </authorList>
    </citation>
    <scope>IDENTIFICATION</scope>
    <source>
        <strain evidence="17">Quisiro</strain>
        <tissue evidence="17">Liver</tissue>
    </source>
</reference>
<keyword evidence="7" id="KW-0770">Synapse</keyword>
<evidence type="ECO:0000256" key="11">
    <source>
        <dbReference type="ARBA" id="ARBA00034103"/>
    </source>
</evidence>
<evidence type="ECO:0000256" key="3">
    <source>
        <dbReference type="ARBA" id="ARBA00022483"/>
    </source>
</evidence>
<dbReference type="SUPFAM" id="SSF50729">
    <property type="entry name" value="PH domain-like"/>
    <property type="match status" value="1"/>
</dbReference>
<evidence type="ECO:0000313" key="17">
    <source>
        <dbReference type="RefSeq" id="XP_013861647.1"/>
    </source>
</evidence>
<keyword evidence="10" id="KW-0968">Cytoplasmic vesicle</keyword>
<dbReference type="GO" id="GO:0030659">
    <property type="term" value="C:cytoplasmic vesicle membrane"/>
    <property type="evidence" value="ECO:0007669"/>
    <property type="project" value="UniProtKB-SubCell"/>
</dbReference>
<dbReference type="Gene3D" id="2.30.29.30">
    <property type="entry name" value="Pleckstrin-homology domain (PH domain)/Phosphotyrosine-binding domain (PTB)"/>
    <property type="match status" value="1"/>
</dbReference>
<evidence type="ECO:0000256" key="4">
    <source>
        <dbReference type="ARBA" id="ARBA00022723"/>
    </source>
</evidence>
<keyword evidence="16" id="KW-1185">Reference proteome</keyword>
<proteinExistence type="predicted"/>
<dbReference type="Proteomes" id="UP000192220">
    <property type="component" value="Unplaced"/>
</dbReference>
<dbReference type="PROSITE" id="PS51258">
    <property type="entry name" value="MHD1"/>
    <property type="match status" value="1"/>
</dbReference>
<dbReference type="PROSITE" id="PS50004">
    <property type="entry name" value="C2"/>
    <property type="match status" value="1"/>
</dbReference>
<dbReference type="CTD" id="100001129"/>
<dbReference type="InterPro" id="IPR010439">
    <property type="entry name" value="MUN_dom"/>
</dbReference>
<dbReference type="OrthoDB" id="10063282at2759"/>
<evidence type="ECO:0000313" key="16">
    <source>
        <dbReference type="Proteomes" id="UP000192220"/>
    </source>
</evidence>
<dbReference type="Pfam" id="PF00169">
    <property type="entry name" value="PH"/>
    <property type="match status" value="1"/>
</dbReference>
<dbReference type="InterPro" id="IPR014770">
    <property type="entry name" value="Munc13_1"/>
</dbReference>
<keyword evidence="3" id="KW-0268">Exocytosis</keyword>
<dbReference type="SMART" id="SM00233">
    <property type="entry name" value="PH"/>
    <property type="match status" value="1"/>
</dbReference>
<feature type="region of interest" description="Disordered" evidence="12">
    <location>
        <begin position="1"/>
        <end position="78"/>
    </location>
</feature>
<dbReference type="GeneID" id="106516034"/>
<evidence type="ECO:0000256" key="1">
    <source>
        <dbReference type="ARBA" id="ARBA00004156"/>
    </source>
</evidence>
<dbReference type="GO" id="GO:0045921">
    <property type="term" value="P:positive regulation of exocytosis"/>
    <property type="evidence" value="ECO:0007669"/>
    <property type="project" value="TreeGrafter"/>
</dbReference>
<gene>
    <name evidence="17" type="primary">cadpsb</name>
</gene>
<dbReference type="GO" id="GO:0098978">
    <property type="term" value="C:glutamatergic synapse"/>
    <property type="evidence" value="ECO:0007669"/>
    <property type="project" value="TreeGrafter"/>
</dbReference>
<dbReference type="InterPro" id="IPR001849">
    <property type="entry name" value="PH_domain"/>
</dbReference>
<protein>
    <submittedName>
        <fullName evidence="17">Calcium-dependent secretion activator 1 isoform X11</fullName>
    </submittedName>
</protein>
<keyword evidence="6" id="KW-0653">Protein transport</keyword>
<dbReference type="GO" id="GO:0015031">
    <property type="term" value="P:protein transport"/>
    <property type="evidence" value="ECO:0007669"/>
    <property type="project" value="UniProtKB-KW"/>
</dbReference>
<dbReference type="InterPro" id="IPR011993">
    <property type="entry name" value="PH-like_dom_sf"/>
</dbReference>
<keyword evidence="8" id="KW-0446">Lipid-binding</keyword>
<feature type="compositionally biased region" description="Low complexity" evidence="12">
    <location>
        <begin position="29"/>
        <end position="62"/>
    </location>
</feature>
<dbReference type="InterPro" id="IPR000008">
    <property type="entry name" value="C2_dom"/>
</dbReference>
<evidence type="ECO:0000256" key="7">
    <source>
        <dbReference type="ARBA" id="ARBA00023018"/>
    </source>
</evidence>
<comment type="subcellular location">
    <subcellularLocation>
        <location evidence="1">Cytoplasmic vesicle membrane</location>
    </subcellularLocation>
    <subcellularLocation>
        <location evidence="11">Synapse</location>
    </subcellularLocation>
</comment>
<dbReference type="SMART" id="SM01145">
    <property type="entry name" value="DUF1041"/>
    <property type="match status" value="1"/>
</dbReference>
<dbReference type="InterPro" id="IPR033227">
    <property type="entry name" value="CAPS"/>
</dbReference>
<evidence type="ECO:0000259" key="15">
    <source>
        <dbReference type="PROSITE" id="PS51258"/>
    </source>
</evidence>
<dbReference type="PROSITE" id="PS50003">
    <property type="entry name" value="PH_DOMAIN"/>
    <property type="match status" value="1"/>
</dbReference>
<keyword evidence="9" id="KW-0472">Membrane</keyword>
<feature type="domain" description="C2" evidence="14">
    <location>
        <begin position="346"/>
        <end position="464"/>
    </location>
</feature>
<feature type="domain" description="MHD1" evidence="15">
    <location>
        <begin position="895"/>
        <end position="1080"/>
    </location>
</feature>
<evidence type="ECO:0000256" key="12">
    <source>
        <dbReference type="SAM" id="MobiDB-lite"/>
    </source>
</evidence>
<dbReference type="PANTHER" id="PTHR12166:SF6">
    <property type="entry name" value="CALCIUM-DEPENDENT SECRETION ACTIVATOR 1"/>
    <property type="match status" value="1"/>
</dbReference>
<dbReference type="CDD" id="cd01234">
    <property type="entry name" value="PH_CADPS"/>
    <property type="match status" value="1"/>
</dbReference>
<evidence type="ECO:0000256" key="8">
    <source>
        <dbReference type="ARBA" id="ARBA00023121"/>
    </source>
</evidence>
<keyword evidence="2" id="KW-0813">Transport</keyword>
<organism evidence="16 17">
    <name type="scientific">Austrofundulus limnaeus</name>
    <name type="common">Annual killifish</name>
    <dbReference type="NCBI Taxonomy" id="52670"/>
    <lineage>
        <taxon>Eukaryota</taxon>
        <taxon>Metazoa</taxon>
        <taxon>Chordata</taxon>
        <taxon>Craniata</taxon>
        <taxon>Vertebrata</taxon>
        <taxon>Euteleostomi</taxon>
        <taxon>Actinopterygii</taxon>
        <taxon>Neopterygii</taxon>
        <taxon>Teleostei</taxon>
        <taxon>Neoteleostei</taxon>
        <taxon>Acanthomorphata</taxon>
        <taxon>Ovalentaria</taxon>
        <taxon>Atherinomorphae</taxon>
        <taxon>Cyprinodontiformes</taxon>
        <taxon>Rivulidae</taxon>
        <taxon>Austrofundulus</taxon>
    </lineage>
</organism>
<dbReference type="GO" id="GO:1990504">
    <property type="term" value="P:dense core granule exocytosis"/>
    <property type="evidence" value="ECO:0007669"/>
    <property type="project" value="InterPro"/>
</dbReference>
<evidence type="ECO:0000256" key="6">
    <source>
        <dbReference type="ARBA" id="ARBA00022927"/>
    </source>
</evidence>
<dbReference type="Pfam" id="PF25341">
    <property type="entry name" value="C2_CAPS"/>
    <property type="match status" value="1"/>
</dbReference>
<sequence length="1320" mass="150419">MLDPSSSEEESDGIVEEECKEAMAPQAGGSRISPSRTSESSGGLAPSSSSRSSARPTSPSPSAVSEEKEDLEKMHREEEERKKKLQLYVFVMRCIAYPFNAKQPTDMARRQQKITKQQLQQTKDRFQAFLNGDTQIVADEAFINAVQSYSEVFLKSDRVAKMVQSGGFSASDFREVFKRHIEKRVRSLPEIDGLSKETVLSSWMAKFDTIYRGDEDPRKAQQRMTASAASELILSKDQLYEMFQNILGIKKFEHQLLYQACQLDNLDEQAAQIRRELDGRLQMADQIARGGKFPKFVSKEMEAMYIEELKSSVNQLMANLESMPVSKGGEFKLQKLKRGHNTSIIDMGQEDENTLSKSDVVLSFNLEVVIMEVQGLKSLAPNRIVYCTMEVEGGQKLQTDQAEASKPTWGTQGDFTTTHPLPAVKVKLFTESTGVLALEDKELGRVVLHPTPNSPKQSELHKMTVTKACPDQDLKIKLAVRMDKPQNMKHCGYLWAFGKNVWKRWKKRFFVLVQVSQYTFAMCSYREKKSEPQELLQLDGYTVDYSDPQPGLDGGRTFFNAVKEGDTVIFASDDEQDRILWVQAMYRATGQSHKPVPPTQVQKLNSKGGASAQMDAPISQFYADRAQKHGMDEFISANPCSYDHASLFEMLQRLTLDHRLNDTFCCLGWFSPGQVFVLDEYCARNGVRGCHRHLGYLRDLLERAENGAIIDPTLLHYSFAFCASHVHGNRPDGLSTVKVDEKERFEDIKERLRVILENHIVNFRYCFPFGRPEGALKATLSLLERVLMKDIVTPVPPEEVKGVIRKCLEQAAQLNYQRITDYAKIEVEKGQKDQKDPENVGRLVTPAKKLEETIRLAELVIEVLQQNQEHHAEAFAWWTDLMVEHAENFLALYAIDMDAALEIQSPESWDSFPLFQLLNDFLRTDYHLCNGKFHKHLQDLYAPLVVRYVDLMESSIAQSIHKGFERESWEPVKSLTSNLPNVNLPNVNLQIPKVPNLPVPVAGLSVNLPQMPSFSTPSWMAAIYDSDNGSGTSEDLFWKLDALQTFIRDLHWPEEEFAKHLESRIKLMSSNMIENCVKRTRMAFESKLVKSSKSTDFRISPSLCTMFNVMVDAKDQSAKLCAMELGQEKQFHSQIDELIEESVRDMIQLLVAKFVVILEGVLAKISRYDEGTLFSSFLSFTVKAASKYVDVPKPGMDVADGYVTFMRHSQDMLREKVNEEVYIERLFDQWYTATMNLLGTWLTERMDQQLHVYQLKILIRVTKKKYRDFRLQGVLDSTLNSKMYETVRTRLTVEEATASVREGGMQGISMKDSDEEDEED</sequence>
<dbReference type="GO" id="GO:0046872">
    <property type="term" value="F:metal ion binding"/>
    <property type="evidence" value="ECO:0007669"/>
    <property type="project" value="UniProtKB-KW"/>
</dbReference>
<dbReference type="FunFam" id="2.30.29.30:FF:000007">
    <property type="entry name" value="Calcium-dependent secretion activator 2 isoform B"/>
    <property type="match status" value="1"/>
</dbReference>
<evidence type="ECO:0000259" key="13">
    <source>
        <dbReference type="PROSITE" id="PS50003"/>
    </source>
</evidence>